<keyword evidence="2" id="KW-1185">Reference proteome</keyword>
<dbReference type="Proteomes" id="UP000219215">
    <property type="component" value="Chromosome DPRO"/>
</dbReference>
<dbReference type="AlphaFoldDB" id="A0A2C8FBY8"/>
<organism evidence="1 2">
    <name type="scientific">Pseudodesulfovibrio profundus</name>
    <dbReference type="NCBI Taxonomy" id="57320"/>
    <lineage>
        <taxon>Bacteria</taxon>
        <taxon>Pseudomonadati</taxon>
        <taxon>Thermodesulfobacteriota</taxon>
        <taxon>Desulfovibrionia</taxon>
        <taxon>Desulfovibrionales</taxon>
        <taxon>Desulfovibrionaceae</taxon>
    </lineage>
</organism>
<gene>
    <name evidence="1" type="ORF">DPRO_3134</name>
</gene>
<accession>A0A2C8FBY8</accession>
<dbReference type="EMBL" id="LT907975">
    <property type="protein sequence ID" value="SOB60046.1"/>
    <property type="molecule type" value="Genomic_DNA"/>
</dbReference>
<evidence type="ECO:0000313" key="1">
    <source>
        <dbReference type="EMBL" id="SOB60046.1"/>
    </source>
</evidence>
<sequence>MPDTIVSLKKKTIKVGLALCERSRNTLNRWAENGIQKPTALYSSIRLTYHNPNHCTLDIPRDKCVSVQFVMPVKIRKYLNKLAKDWGRSRSEAADICIFNAENMVRYGTEVPLSTIMPLTPPED</sequence>
<reference evidence="2" key="1">
    <citation type="submission" date="2017-09" db="EMBL/GenBank/DDBJ databases">
        <authorList>
            <person name="Regsiter A."/>
            <person name="William W."/>
        </authorList>
    </citation>
    <scope>NUCLEOTIDE SEQUENCE [LARGE SCALE GENOMIC DNA]</scope>
    <source>
        <strain evidence="2">500-1</strain>
    </source>
</reference>
<evidence type="ECO:0000313" key="2">
    <source>
        <dbReference type="Proteomes" id="UP000219215"/>
    </source>
</evidence>
<name>A0A2C8FBY8_9BACT</name>
<dbReference type="RefSeq" id="WP_097012823.1">
    <property type="nucleotide sequence ID" value="NZ_LT907975.1"/>
</dbReference>
<dbReference type="KEGG" id="pprf:DPRO_3134"/>
<proteinExistence type="predicted"/>
<protein>
    <submittedName>
        <fullName evidence="1">Uncharacterized protein</fullName>
    </submittedName>
</protein>